<dbReference type="OrthoDB" id="32996at10239"/>
<evidence type="ECO:0000256" key="1">
    <source>
        <dbReference type="SAM" id="MobiDB-lite"/>
    </source>
</evidence>
<dbReference type="GeneID" id="37627468"/>
<feature type="compositionally biased region" description="Acidic residues" evidence="1">
    <location>
        <begin position="111"/>
        <end position="122"/>
    </location>
</feature>
<proteinExistence type="predicted"/>
<feature type="region of interest" description="Disordered" evidence="1">
    <location>
        <begin position="110"/>
        <end position="139"/>
    </location>
</feature>
<evidence type="ECO:0000313" key="3">
    <source>
        <dbReference type="Proteomes" id="UP000204023"/>
    </source>
</evidence>
<organism evidence="2 3">
    <name type="scientific">Chaco virus</name>
    <dbReference type="NCBI Taxonomy" id="1158189"/>
    <lineage>
        <taxon>Viruses</taxon>
        <taxon>Riboviria</taxon>
        <taxon>Orthornavirae</taxon>
        <taxon>Negarnaviricota</taxon>
        <taxon>Haploviricotina</taxon>
        <taxon>Monjiviricetes</taxon>
        <taxon>Mononegavirales</taxon>
        <taxon>Rhabdoviridae</taxon>
        <taxon>Alpharhabdovirinae</taxon>
        <taxon>Sripuvirus</taxon>
        <taxon>Sripuvirus chaco</taxon>
    </lineage>
</organism>
<accession>A0A0D3R1M6</accession>
<evidence type="ECO:0000313" key="2">
    <source>
        <dbReference type="EMBL" id="AJR28412.1"/>
    </source>
</evidence>
<name>A0A0D3R1M6_9RHAB</name>
<dbReference type="RefSeq" id="YP_009362269.1">
    <property type="nucleotide sequence ID" value="NC_034550.1"/>
</dbReference>
<dbReference type="Proteomes" id="UP000204023">
    <property type="component" value="Segment"/>
</dbReference>
<keyword evidence="3" id="KW-1185">Reference proteome</keyword>
<dbReference type="EMBL" id="KM205000">
    <property type="protein sequence ID" value="AJR28412.1"/>
    <property type="molecule type" value="Viral_cRNA"/>
</dbReference>
<dbReference type="KEGG" id="vg:37627468"/>
<protein>
    <submittedName>
        <fullName evidence="2">Phosphoprotein</fullName>
    </submittedName>
</protein>
<reference evidence="2 3" key="1">
    <citation type="journal article" date="2015" name="PLoS Pathog.">
        <title>Evolution of genome size and complexity in the rhabdoviridae.</title>
        <authorList>
            <person name="Walker P.J."/>
            <person name="Firth C."/>
            <person name="Widen S.G."/>
            <person name="Blasdell K.R."/>
            <person name="Guzman H."/>
            <person name="Wood T.G."/>
            <person name="Paradkar P.N."/>
            <person name="Holmes E.C."/>
            <person name="Tesh R.B."/>
            <person name="Vasilakis N."/>
        </authorList>
    </citation>
    <scope>NUCLEOTIDE SEQUENCE [LARGE SCALE GENOMIC DNA]</scope>
    <source>
        <strain evidence="2 3">BeAn42217</strain>
    </source>
</reference>
<sequence>MENFPSDFDPTKNLKASLESFEKSCQEESKYGGETHNDLEPSFLRADSPDELGVTGKTDVFYVSTIPVGLSSKEIHDLQITNILNGFKQIGIDCKYLSTSNGNIKFMVEWADSDSDSEDETETDTKKEDPTAPEESDDEYNFEDVTLSTTTYQFLQNLSNEIEKESEITDLQDYNPRPERFLQDLKQGFNLPSIEGGHVHICLDDLTLDVSKIRHLNFPEEYDVREYCFLMLSKYSDDMELFSMVDWD</sequence>